<evidence type="ECO:0000313" key="2">
    <source>
        <dbReference type="EMBL" id="GAI56542.1"/>
    </source>
</evidence>
<feature type="non-terminal residue" evidence="2">
    <location>
        <position position="1"/>
    </location>
</feature>
<dbReference type="EMBL" id="BARV01035373">
    <property type="protein sequence ID" value="GAI56542.1"/>
    <property type="molecule type" value="Genomic_DNA"/>
</dbReference>
<dbReference type="InterPro" id="IPR024462">
    <property type="entry name" value="GH116_N"/>
</dbReference>
<sequence length="237" mass="27034">SNLPSEDPSCGSMALMTSDKNVTMKTEWLKGGSFDGIQEFWDDFREDGRLEAKTTCSGSGKELPSREKPKIGSLGIYHSLNPGEDKIFEFILSWHFPNRIKTWDCDRCSRVSEKETIGNYYSSLFEDAWKVGQYLIENMERLERASRDFHRALFSSTLPCYVIDAIASNITVLRSPTCFRIEDGTFLGWEGCHDTTGCCFGSCTHVWNYAQTVAFLFPELEQSMRKVEFNLETDEEG</sequence>
<dbReference type="PANTHER" id="PTHR12654:SF0">
    <property type="entry name" value="NON-LYSOSOMAL GLUCOSYLCERAMIDASE"/>
    <property type="match status" value="1"/>
</dbReference>
<dbReference type="AlphaFoldDB" id="X1PJV7"/>
<dbReference type="InterPro" id="IPR052566">
    <property type="entry name" value="Non-lysos_glucosylceramidase"/>
</dbReference>
<feature type="domain" description="Glycosyl-hydrolase family 116 N-terminal" evidence="1">
    <location>
        <begin position="7"/>
        <end position="141"/>
    </location>
</feature>
<accession>X1PJV7</accession>
<dbReference type="PANTHER" id="PTHR12654">
    <property type="entry name" value="BILE ACID BETA-GLUCOSIDASE-RELATED"/>
    <property type="match status" value="1"/>
</dbReference>
<reference evidence="2" key="1">
    <citation type="journal article" date="2014" name="Front. Microbiol.">
        <title>High frequency of phylogenetically diverse reductive dehalogenase-homologous genes in deep subseafloor sedimentary metagenomes.</title>
        <authorList>
            <person name="Kawai M."/>
            <person name="Futagami T."/>
            <person name="Toyoda A."/>
            <person name="Takaki Y."/>
            <person name="Nishi S."/>
            <person name="Hori S."/>
            <person name="Arai W."/>
            <person name="Tsubouchi T."/>
            <person name="Morono Y."/>
            <person name="Uchiyama I."/>
            <person name="Ito T."/>
            <person name="Fujiyama A."/>
            <person name="Inagaki F."/>
            <person name="Takami H."/>
        </authorList>
    </citation>
    <scope>NUCLEOTIDE SEQUENCE</scope>
    <source>
        <strain evidence="2">Expedition CK06-06</strain>
    </source>
</reference>
<comment type="caution">
    <text evidence="2">The sequence shown here is derived from an EMBL/GenBank/DDBJ whole genome shotgun (WGS) entry which is preliminary data.</text>
</comment>
<gene>
    <name evidence="2" type="ORF">S06H3_55208</name>
</gene>
<protein>
    <recommendedName>
        <fullName evidence="1">Glycosyl-hydrolase family 116 N-terminal domain-containing protein</fullName>
    </recommendedName>
</protein>
<feature type="non-terminal residue" evidence="2">
    <location>
        <position position="237"/>
    </location>
</feature>
<dbReference type="Pfam" id="PF12215">
    <property type="entry name" value="Glyco_hydr_116N"/>
    <property type="match status" value="1"/>
</dbReference>
<evidence type="ECO:0000259" key="1">
    <source>
        <dbReference type="Pfam" id="PF12215"/>
    </source>
</evidence>
<dbReference type="GO" id="GO:0008422">
    <property type="term" value="F:beta-glucosidase activity"/>
    <property type="evidence" value="ECO:0007669"/>
    <property type="project" value="TreeGrafter"/>
</dbReference>
<name>X1PJV7_9ZZZZ</name>
<proteinExistence type="predicted"/>
<organism evidence="2">
    <name type="scientific">marine sediment metagenome</name>
    <dbReference type="NCBI Taxonomy" id="412755"/>
    <lineage>
        <taxon>unclassified sequences</taxon>
        <taxon>metagenomes</taxon>
        <taxon>ecological metagenomes</taxon>
    </lineage>
</organism>